<evidence type="ECO:0000256" key="5">
    <source>
        <dbReference type="ARBA" id="ARBA00010429"/>
    </source>
</evidence>
<comment type="pathway">
    <text evidence="4">Sulfur metabolism; hydrogen sulfide biosynthesis; hydrogen sulfide from sulfite (NADPH route): step 1/1.</text>
</comment>
<keyword evidence="10" id="KW-0479">Metal-binding</keyword>
<protein>
    <recommendedName>
        <fullName evidence="18">Sulfite reductase [NADPH] subunit beta</fullName>
        <ecNumber evidence="6">1.8.1.2</ecNumber>
    </recommendedName>
</protein>
<dbReference type="InterPro" id="IPR045169">
    <property type="entry name" value="NO2/SO3_Rdtase_4Fe4S_prot"/>
</dbReference>
<dbReference type="PROSITE" id="PS01174">
    <property type="entry name" value="LIPASE_GDXG_SER"/>
    <property type="match status" value="1"/>
</dbReference>
<dbReference type="InterPro" id="IPR008254">
    <property type="entry name" value="Flavodoxin/NO_synth"/>
</dbReference>
<evidence type="ECO:0000256" key="11">
    <source>
        <dbReference type="ARBA" id="ARBA00022857"/>
    </source>
</evidence>
<organism evidence="22 23">
    <name type="scientific">Penicillium egyptiacum</name>
    <dbReference type="NCBI Taxonomy" id="1303716"/>
    <lineage>
        <taxon>Eukaryota</taxon>
        <taxon>Fungi</taxon>
        <taxon>Dikarya</taxon>
        <taxon>Ascomycota</taxon>
        <taxon>Pezizomycotina</taxon>
        <taxon>Eurotiomycetes</taxon>
        <taxon>Eurotiomycetidae</taxon>
        <taxon>Eurotiales</taxon>
        <taxon>Aspergillaceae</taxon>
        <taxon>Penicillium</taxon>
    </lineage>
</organism>
<dbReference type="FunFam" id="3.40.50.970:FF:000051">
    <property type="entry name" value="Sulfite reductase beta subunit"/>
    <property type="match status" value="1"/>
</dbReference>
<name>A0A9W4KLB5_9EURO</name>
<comment type="cofactor">
    <cofactor evidence="2">
        <name>[4Fe-4S] cluster</name>
        <dbReference type="ChEBI" id="CHEBI:49883"/>
    </cofactor>
</comment>
<evidence type="ECO:0000256" key="17">
    <source>
        <dbReference type="ARBA" id="ARBA00063391"/>
    </source>
</evidence>
<feature type="compositionally biased region" description="Low complexity" evidence="20">
    <location>
        <begin position="239"/>
        <end position="249"/>
    </location>
</feature>
<dbReference type="PANTHER" id="PTHR11493">
    <property type="entry name" value="SULFITE REDUCTASE [NADPH] SUBUNIT BETA-RELATED"/>
    <property type="match status" value="1"/>
</dbReference>
<evidence type="ECO:0000256" key="20">
    <source>
        <dbReference type="SAM" id="MobiDB-lite"/>
    </source>
</evidence>
<comment type="similarity">
    <text evidence="5">Belongs to the nitrite and sulfite reductase 4Fe-4S domain family.</text>
</comment>
<dbReference type="GO" id="GO:0051539">
    <property type="term" value="F:4 iron, 4 sulfur cluster binding"/>
    <property type="evidence" value="ECO:0007669"/>
    <property type="project" value="UniProtKB-KW"/>
</dbReference>
<dbReference type="InterPro" id="IPR045854">
    <property type="entry name" value="NO2/SO3_Rdtase_4Fe4S_sf"/>
</dbReference>
<dbReference type="Proteomes" id="UP001154252">
    <property type="component" value="Unassembled WGS sequence"/>
</dbReference>
<dbReference type="FunFam" id="3.40.50.970:FF:000085">
    <property type="entry name" value="Sulfite reductase [NADPH] subunit beta"/>
    <property type="match status" value="1"/>
</dbReference>
<dbReference type="InterPro" id="IPR033140">
    <property type="entry name" value="Lipase_GDXG_put_SER_AS"/>
</dbReference>
<dbReference type="FunFam" id="3.40.50.920:FF:000007">
    <property type="entry name" value="Pyruvate:ferredoxin (Flavodoxin) oxidoreductase"/>
    <property type="match status" value="1"/>
</dbReference>
<evidence type="ECO:0000256" key="16">
    <source>
        <dbReference type="ARBA" id="ARBA00057613"/>
    </source>
</evidence>
<feature type="domain" description="Flavodoxin-like" evidence="21">
    <location>
        <begin position="782"/>
        <end position="931"/>
    </location>
</feature>
<sequence length="1989" mass="220114">MVSISSAAEAVARIAYLTSDTVLSVQPSLQNDSLFSKSLKVLKSNKANNLSSKVTEVQAVRYNEDPLLSAFTPLQNGETISVVTSSSVLITAVPHLYRLANSPVVIHVALEPSPFPDYSVISSIRQSGFTFLHSETVQEAQDIAITAHALARKSGKGVIHFFDPSNSAKDPSVPEEDVEVVKKVLNVGGNSATSAGTQTLYADSGRVATVNAETVGTSPSGQSESANLAVPSQPQTPFNASVDNSSVGSSRRDSSAGSETPSSTATTVDGATIRPVNAGDIFEWTAQIWSALFEEVGRRYNAIEYTGAADAKSAIFVFGSTGVFVDALANAGANPELENIGLITARLYRPWVGGQISNSIPSSVEKIAVLEQVRKTTRWGPSFMDLLSSLTPSGAHAQAPQIVGYRLGYIEPSTAVQALRGVLQNLNSDSPIQNLDIGSSQVPTVQHALEQPRIENAYLKILNQLFGERLHIANQLGSNNAGVSSTIAASPEFGFGSLLARQEHRQRFIREVEEATKSTAFATDVPKTWLSRWALNVKDAAKANKLAPDVISRLSNDGSAISRQLLQSKKLFYEESDWLVGSDAWAYDLGNSGVHHVLASGANVNMLIIDSQPYSERAASDSTRRKKDIGLYAMNRGNAYVASVAVYSSYTQVLQAMSEAQQFEGPSVVVAYLPYNQENDSALTVLQETKKAIDLGYWPLYRWNPDNEEKGEPKFHLDSERIKRDLEEFLRRDNQLTQLMNRQPKYAPVLSESYGTEVRALQKRNAKDSYEKLLDGLFGAPLTILFASDGGNAQNLAKRLGNRGRARGLKTMVIAMDEFPLEDLPTEENVVFITSTAGQGEFPVNGRSLWEHVKNTGDLDLSTINYSVFGLGDSHYWPRKEDKIYYNKPAKDLDDRVAFLGGRKLTDIGLGDDQDPDAYQTGYSEWEPRLWKSLGVDKVEGLPEEPAPITNEDIKINSNFLRGTIAEALLDESTGAIPASDQQLTKFHGTYMQDDRDLRDERKAQGLEPAYSFMIRCRLAGGVATPKQWLQMDAISSSHGNETMKLTTRQTFQFHGVIKRNLRGAMRAINNSMMDTLAACGDVNRNVMCSSLPELSSFHRETWAISSKISEHLLPSTSAYHEIWLKDDNDKKVQVAGDAVVDHEPLYGPTYLPRKFKITIAIPPHNDTDVYAHDIGLIAIKGADGNLEGFNVLAGGGMGSTHNNTKTYPQTGRMFGYIPKDMVHIACEKIMLVQRDNGDRKNRKHARMKYTIDDMGVDAFRSEVEKLLPDGLQFGEPRPFEFKSNVDTFGWLKDDTGLNHFTFFIENGRIEDTADFKMRTGLRELAEMGKGEFRLTGNQHLMISRVTDEDLPAIKEHMAKYKLDNTAFSGLRLSSSACVAFPTCGLAMAESERYLPVLISKLESTLEECGLARDSIVMRMTGCPNGCARPWLAEVAFVGKAFGAYNMYLGGGYHGQRLNKRYRSSIKEDEILEIMKGLLKRYSLERDTDGETPERFGDWCIRAGVIKATTDGKNFHDGVAEDEEEDVLVHIYSNDIHFPATLRSLEHLRTCGRNLTVESCQGRPREADAEFTSPGDPQCASFATFKTSKVQSCLNFITSSNTFVNAHFSFNRLVNMNSILSAPFAPLLYLLPRFRQEQDWSYRQALGNTFIKFFLRIFVAFRTKPPLSLKPGLDGDRFVAIEPGAPELYTSITVDNEIQPVTVGGTWFPSLYQYNTTTTQDKHVVLHFHGGSYVLGDGRTSSCQFLANNLLEHTPVSHVFSLQYRLACNPNGRFPAQLQDAISAYSYLLHTLHIPASRIVLSGDSAGGHLALALLRYIIDYEDEKVLPSPTCSWLFSPWCDIPGARNKDLWQNIPNVQTDYIPPSFPAWGAKHLIGNLNVTSEFEPYLAPLWHPFALPSPVLIVSGGREVMCQEHDRLARQLSKMQQNEGRVEYFVQDNLPHDVLMVAWILDFRKEAAQCAVMAGVFLTRMQAMSEEDLEVPSVAYEPR</sequence>
<evidence type="ECO:0000256" key="2">
    <source>
        <dbReference type="ARBA" id="ARBA00001966"/>
    </source>
</evidence>
<dbReference type="FunFam" id="3.40.50.360:FF:000016">
    <property type="entry name" value="Sulfite reductase subunit beta"/>
    <property type="match status" value="1"/>
</dbReference>
<dbReference type="InterPro" id="IPR006066">
    <property type="entry name" value="NO2/SO3_Rdtase_FeS/sirohaem_BS"/>
</dbReference>
<dbReference type="Pfam" id="PF00258">
    <property type="entry name" value="Flavodoxin_1"/>
    <property type="match status" value="1"/>
</dbReference>
<comment type="catalytic activity">
    <reaction evidence="15">
        <text>hydrogen sulfide + 3 NADP(+) + 3 H2O = sulfite + 3 NADPH + 4 H(+)</text>
        <dbReference type="Rhea" id="RHEA:13801"/>
        <dbReference type="ChEBI" id="CHEBI:15377"/>
        <dbReference type="ChEBI" id="CHEBI:15378"/>
        <dbReference type="ChEBI" id="CHEBI:17359"/>
        <dbReference type="ChEBI" id="CHEBI:29919"/>
        <dbReference type="ChEBI" id="CHEBI:57783"/>
        <dbReference type="ChEBI" id="CHEBI:58349"/>
        <dbReference type="EC" id="1.8.1.2"/>
    </reaction>
</comment>
<dbReference type="PRINTS" id="PR00397">
    <property type="entry name" value="SIROHAEM"/>
</dbReference>
<dbReference type="Pfam" id="PF07859">
    <property type="entry name" value="Abhydrolase_3"/>
    <property type="match status" value="1"/>
</dbReference>
<evidence type="ECO:0000256" key="8">
    <source>
        <dbReference type="ARBA" id="ARBA00022490"/>
    </source>
</evidence>
<dbReference type="Pfam" id="PF03460">
    <property type="entry name" value="NIR_SIR_ferr"/>
    <property type="match status" value="2"/>
</dbReference>
<dbReference type="SUPFAM" id="SSF53474">
    <property type="entry name" value="alpha/beta-Hydrolases"/>
    <property type="match status" value="1"/>
</dbReference>
<gene>
    <name evidence="22" type="ORF">PEGY_LOCUS7523</name>
</gene>
<keyword evidence="8" id="KW-0963">Cytoplasm</keyword>
<evidence type="ECO:0000256" key="4">
    <source>
        <dbReference type="ARBA" id="ARBA00004774"/>
    </source>
</evidence>
<proteinExistence type="inferred from homology"/>
<evidence type="ECO:0000313" key="23">
    <source>
        <dbReference type="Proteomes" id="UP001154252"/>
    </source>
</evidence>
<dbReference type="EC" id="1.8.1.2" evidence="6"/>
<dbReference type="InterPro" id="IPR013094">
    <property type="entry name" value="AB_hydrolase_3"/>
</dbReference>
<evidence type="ECO:0000256" key="1">
    <source>
        <dbReference type="ARBA" id="ARBA00001929"/>
    </source>
</evidence>
<dbReference type="FunFam" id="3.90.480.20:FF:000012">
    <property type="entry name" value="Sulfite reductase beta subunit"/>
    <property type="match status" value="1"/>
</dbReference>
<dbReference type="GO" id="GO:0020037">
    <property type="term" value="F:heme binding"/>
    <property type="evidence" value="ECO:0007669"/>
    <property type="project" value="InterPro"/>
</dbReference>
<evidence type="ECO:0000256" key="7">
    <source>
        <dbReference type="ARBA" id="ARBA00022485"/>
    </source>
</evidence>
<feature type="compositionally biased region" description="Polar residues" evidence="20">
    <location>
        <begin position="214"/>
        <end position="238"/>
    </location>
</feature>
<dbReference type="SUPFAM" id="SSF56014">
    <property type="entry name" value="Nitrite and sulphite reductase 4Fe-4S domain-like"/>
    <property type="match status" value="2"/>
</dbReference>
<keyword evidence="14" id="KW-0411">Iron-sulfur</keyword>
<dbReference type="InterPro" id="IPR036136">
    <property type="entry name" value="Nit/Sulf_reduc_fer-like_dom_sf"/>
</dbReference>
<dbReference type="PROSITE" id="PS00365">
    <property type="entry name" value="NIR_SIR"/>
    <property type="match status" value="1"/>
</dbReference>
<evidence type="ECO:0000256" key="19">
    <source>
        <dbReference type="PROSITE-ProRule" id="PRU10038"/>
    </source>
</evidence>
<dbReference type="PROSITE" id="PS50902">
    <property type="entry name" value="FLAVODOXIN_LIKE"/>
    <property type="match status" value="1"/>
</dbReference>
<dbReference type="Pfam" id="PF01077">
    <property type="entry name" value="NIR_SIR"/>
    <property type="match status" value="1"/>
</dbReference>
<dbReference type="GO" id="GO:0000103">
    <property type="term" value="P:sulfate assimilation"/>
    <property type="evidence" value="ECO:0007669"/>
    <property type="project" value="TreeGrafter"/>
</dbReference>
<evidence type="ECO:0000256" key="6">
    <source>
        <dbReference type="ARBA" id="ARBA00012604"/>
    </source>
</evidence>
<dbReference type="InterPro" id="IPR029061">
    <property type="entry name" value="THDP-binding"/>
</dbReference>
<dbReference type="GO" id="GO:0016787">
    <property type="term" value="F:hydrolase activity"/>
    <property type="evidence" value="ECO:0007669"/>
    <property type="project" value="InterPro"/>
</dbReference>
<dbReference type="GO" id="GO:0050311">
    <property type="term" value="F:sulfite reductase (ferredoxin) activity"/>
    <property type="evidence" value="ECO:0007669"/>
    <property type="project" value="TreeGrafter"/>
</dbReference>
<keyword evidence="9" id="KW-0349">Heme</keyword>
<keyword evidence="11" id="KW-0521">NADP</keyword>
<comment type="subcellular location">
    <subcellularLocation>
        <location evidence="3">Cytoplasm</location>
    </subcellularLocation>
</comment>
<evidence type="ECO:0000256" key="9">
    <source>
        <dbReference type="ARBA" id="ARBA00022617"/>
    </source>
</evidence>
<dbReference type="Gene3D" id="3.30.413.10">
    <property type="entry name" value="Sulfite Reductase Hemoprotein, domain 1"/>
    <property type="match status" value="2"/>
</dbReference>
<feature type="compositionally biased region" description="Polar residues" evidence="20">
    <location>
        <begin position="259"/>
        <end position="269"/>
    </location>
</feature>
<feature type="region of interest" description="Disordered" evidence="20">
    <location>
        <begin position="214"/>
        <end position="270"/>
    </location>
</feature>
<dbReference type="SUPFAM" id="SSF52518">
    <property type="entry name" value="Thiamin diphosphate-binding fold (THDP-binding)"/>
    <property type="match status" value="2"/>
</dbReference>
<comment type="subunit">
    <text evidence="17">Alpha(2)-beta(2). The alpha component is a flavoprotein, the beta component is a hemoprotein.</text>
</comment>
<reference evidence="22" key="1">
    <citation type="submission" date="2021-07" db="EMBL/GenBank/DDBJ databases">
        <authorList>
            <person name="Branca A.L. A."/>
        </authorList>
    </citation>
    <scope>NUCLEOTIDE SEQUENCE</scope>
</reference>
<dbReference type="Gene3D" id="3.40.50.920">
    <property type="match status" value="1"/>
</dbReference>
<dbReference type="GO" id="GO:0017000">
    <property type="term" value="P:antibiotic biosynthetic process"/>
    <property type="evidence" value="ECO:0007669"/>
    <property type="project" value="UniProtKB-ARBA"/>
</dbReference>
<dbReference type="InterPro" id="IPR006067">
    <property type="entry name" value="NO2/SO3_Rdtase_4Fe4S_dom"/>
</dbReference>
<dbReference type="PANTHER" id="PTHR11493:SF47">
    <property type="entry name" value="SULFITE REDUCTASE [NADPH] SUBUNIT BETA"/>
    <property type="match status" value="1"/>
</dbReference>
<dbReference type="GO" id="GO:0072330">
    <property type="term" value="P:monocarboxylic acid biosynthetic process"/>
    <property type="evidence" value="ECO:0007669"/>
    <property type="project" value="UniProtKB-ARBA"/>
</dbReference>
<dbReference type="GO" id="GO:0009337">
    <property type="term" value="C:sulfite reductase complex (NADPH)"/>
    <property type="evidence" value="ECO:0007669"/>
    <property type="project" value="UniProtKB-ARBA"/>
</dbReference>
<evidence type="ECO:0000256" key="12">
    <source>
        <dbReference type="ARBA" id="ARBA00023002"/>
    </source>
</evidence>
<dbReference type="InterPro" id="IPR002880">
    <property type="entry name" value="Pyrv_Fd/Flavodoxin_OxRdtase_N"/>
</dbReference>
<evidence type="ECO:0000256" key="10">
    <source>
        <dbReference type="ARBA" id="ARBA00022723"/>
    </source>
</evidence>
<dbReference type="EMBL" id="CAJVRC010000882">
    <property type="protein sequence ID" value="CAG8903783.1"/>
    <property type="molecule type" value="Genomic_DNA"/>
</dbReference>
<dbReference type="CDD" id="cd07034">
    <property type="entry name" value="TPP_PYR_PFOR_IOR-alpha_like"/>
    <property type="match status" value="1"/>
</dbReference>
<evidence type="ECO:0000256" key="14">
    <source>
        <dbReference type="ARBA" id="ARBA00023014"/>
    </source>
</evidence>
<dbReference type="Gene3D" id="3.90.480.20">
    <property type="match status" value="1"/>
</dbReference>
<dbReference type="Gene3D" id="3.90.480.10">
    <property type="entry name" value="Sulfite Reductase Hemoprotein,Domain 2"/>
    <property type="match status" value="1"/>
</dbReference>
<evidence type="ECO:0000256" key="13">
    <source>
        <dbReference type="ARBA" id="ARBA00023004"/>
    </source>
</evidence>
<dbReference type="Pfam" id="PF01855">
    <property type="entry name" value="POR_N"/>
    <property type="match status" value="1"/>
</dbReference>
<dbReference type="InterPro" id="IPR029039">
    <property type="entry name" value="Flavoprotein-like_sf"/>
</dbReference>
<keyword evidence="12" id="KW-0560">Oxidoreductase</keyword>
<comment type="function">
    <text evidence="16">Catalyzes the reduction of sulfite to sulfide, one of several activities required for the biosynthesis of L-cysteine from sulfate.</text>
</comment>
<dbReference type="FunFam" id="3.30.413.10:FF:000004">
    <property type="entry name" value="Sulfite reductase [NADPH] hemoprotein beta-component"/>
    <property type="match status" value="1"/>
</dbReference>
<dbReference type="SUPFAM" id="SSF52922">
    <property type="entry name" value="TK C-terminal domain-like"/>
    <property type="match status" value="1"/>
</dbReference>
<dbReference type="GO" id="GO:0010181">
    <property type="term" value="F:FMN binding"/>
    <property type="evidence" value="ECO:0007669"/>
    <property type="project" value="InterPro"/>
</dbReference>
<comment type="caution">
    <text evidence="22">The sequence shown here is derived from an EMBL/GenBank/DDBJ whole genome shotgun (WGS) entry which is preliminary data.</text>
</comment>
<keyword evidence="7" id="KW-0004">4Fe-4S</keyword>
<keyword evidence="13" id="KW-0408">Iron</keyword>
<dbReference type="InterPro" id="IPR009014">
    <property type="entry name" value="Transketo_C/PFOR_II"/>
</dbReference>
<keyword evidence="23" id="KW-1185">Reference proteome</keyword>
<dbReference type="Gene3D" id="3.40.50.1820">
    <property type="entry name" value="alpha/beta hydrolase"/>
    <property type="match status" value="1"/>
</dbReference>
<feature type="active site" evidence="19">
    <location>
        <position position="1805"/>
    </location>
</feature>
<comment type="cofactor">
    <cofactor evidence="1">
        <name>siroheme</name>
        <dbReference type="ChEBI" id="CHEBI:60052"/>
    </cofactor>
</comment>
<evidence type="ECO:0000256" key="18">
    <source>
        <dbReference type="ARBA" id="ARBA00067595"/>
    </source>
</evidence>
<dbReference type="InterPro" id="IPR005117">
    <property type="entry name" value="NiRdtase/SiRdtase_haem-b_fer"/>
</dbReference>
<evidence type="ECO:0000256" key="15">
    <source>
        <dbReference type="ARBA" id="ARBA00052219"/>
    </source>
</evidence>
<dbReference type="SUPFAM" id="SSF55124">
    <property type="entry name" value="Nitrite/Sulfite reductase N-terminal domain-like"/>
    <property type="match status" value="2"/>
</dbReference>
<dbReference type="NCBIfam" id="NF010029">
    <property type="entry name" value="PRK13504.1"/>
    <property type="match status" value="1"/>
</dbReference>
<accession>A0A9W4KLB5</accession>
<dbReference type="InterPro" id="IPR029058">
    <property type="entry name" value="AB_hydrolase_fold"/>
</dbReference>
<dbReference type="Gene3D" id="3.40.50.360">
    <property type="match status" value="1"/>
</dbReference>
<dbReference type="PRINTS" id="PR00369">
    <property type="entry name" value="FLAVODOXIN"/>
</dbReference>
<evidence type="ECO:0000259" key="21">
    <source>
        <dbReference type="PROSITE" id="PS50902"/>
    </source>
</evidence>
<dbReference type="Gene3D" id="3.40.50.970">
    <property type="match status" value="2"/>
</dbReference>
<dbReference type="GO" id="GO:0004783">
    <property type="term" value="F:sulfite reductase (NADPH) activity"/>
    <property type="evidence" value="ECO:0007669"/>
    <property type="project" value="UniProtKB-EC"/>
</dbReference>
<dbReference type="InterPro" id="IPR001094">
    <property type="entry name" value="Flavdoxin-like"/>
</dbReference>
<dbReference type="FunFam" id="3.30.413.10:FF:000003">
    <property type="entry name" value="Sulfite reductase [NADPH] hemoprotein beta-component"/>
    <property type="match status" value="1"/>
</dbReference>
<dbReference type="SUPFAM" id="SSF52218">
    <property type="entry name" value="Flavoproteins"/>
    <property type="match status" value="1"/>
</dbReference>
<evidence type="ECO:0000256" key="3">
    <source>
        <dbReference type="ARBA" id="ARBA00004496"/>
    </source>
</evidence>
<evidence type="ECO:0000313" key="22">
    <source>
        <dbReference type="EMBL" id="CAG8903783.1"/>
    </source>
</evidence>
<dbReference type="OrthoDB" id="1688044at2759"/>
<dbReference type="GO" id="GO:0046872">
    <property type="term" value="F:metal ion binding"/>
    <property type="evidence" value="ECO:0007669"/>
    <property type="project" value="UniProtKB-KW"/>
</dbReference>
<dbReference type="GO" id="GO:0005737">
    <property type="term" value="C:cytoplasm"/>
    <property type="evidence" value="ECO:0007669"/>
    <property type="project" value="UniProtKB-SubCell"/>
</dbReference>